<dbReference type="SUPFAM" id="SSF57667">
    <property type="entry name" value="beta-beta-alpha zinc fingers"/>
    <property type="match status" value="1"/>
</dbReference>
<gene>
    <name evidence="4" type="ORF">CURHAP_LOCUS34865</name>
</gene>
<evidence type="ECO:0000313" key="5">
    <source>
        <dbReference type="Proteomes" id="UP000507222"/>
    </source>
</evidence>
<feature type="compositionally biased region" description="Basic and acidic residues" evidence="2">
    <location>
        <begin position="377"/>
        <end position="393"/>
    </location>
</feature>
<evidence type="ECO:0000256" key="2">
    <source>
        <dbReference type="SAM" id="MobiDB-lite"/>
    </source>
</evidence>
<organism evidence="4 5">
    <name type="scientific">Prunus armeniaca</name>
    <name type="common">Apricot</name>
    <name type="synonym">Armeniaca vulgaris</name>
    <dbReference type="NCBI Taxonomy" id="36596"/>
    <lineage>
        <taxon>Eukaryota</taxon>
        <taxon>Viridiplantae</taxon>
        <taxon>Streptophyta</taxon>
        <taxon>Embryophyta</taxon>
        <taxon>Tracheophyta</taxon>
        <taxon>Spermatophyta</taxon>
        <taxon>Magnoliopsida</taxon>
        <taxon>eudicotyledons</taxon>
        <taxon>Gunneridae</taxon>
        <taxon>Pentapetalae</taxon>
        <taxon>rosids</taxon>
        <taxon>fabids</taxon>
        <taxon>Rosales</taxon>
        <taxon>Rosaceae</taxon>
        <taxon>Amygdaloideae</taxon>
        <taxon>Amygdaleae</taxon>
        <taxon>Prunus</taxon>
    </lineage>
</organism>
<feature type="domain" description="C2H2-type" evidence="3">
    <location>
        <begin position="294"/>
        <end position="321"/>
    </location>
</feature>
<feature type="compositionally biased region" description="Polar residues" evidence="2">
    <location>
        <begin position="349"/>
        <end position="375"/>
    </location>
</feature>
<dbReference type="InterPro" id="IPR036236">
    <property type="entry name" value="Znf_C2H2_sf"/>
</dbReference>
<keyword evidence="1" id="KW-0479">Metal-binding</keyword>
<feature type="region of interest" description="Disordered" evidence="2">
    <location>
        <begin position="348"/>
        <end position="403"/>
    </location>
</feature>
<dbReference type="AlphaFoldDB" id="A0A6J5UYM9"/>
<evidence type="ECO:0000256" key="1">
    <source>
        <dbReference type="PROSITE-ProRule" id="PRU00042"/>
    </source>
</evidence>
<accession>A0A6J5UYM9</accession>
<proteinExistence type="predicted"/>
<dbReference type="EMBL" id="CAEKDK010000006">
    <property type="protein sequence ID" value="CAB4281730.1"/>
    <property type="molecule type" value="Genomic_DNA"/>
</dbReference>
<feature type="compositionally biased region" description="Basic and acidic residues" evidence="2">
    <location>
        <begin position="248"/>
        <end position="263"/>
    </location>
</feature>
<dbReference type="PROSITE" id="PS50157">
    <property type="entry name" value="ZINC_FINGER_C2H2_2"/>
    <property type="match status" value="1"/>
</dbReference>
<keyword evidence="1" id="KW-0863">Zinc-finger</keyword>
<evidence type="ECO:0000259" key="3">
    <source>
        <dbReference type="PROSITE" id="PS50157"/>
    </source>
</evidence>
<sequence>MAFPSDIHNQIGSINNTNGLIHTQMVYRSNYSTTIITTTYGLNGLPAVRSGFQNMHLLHSPSSSSSSPAYWGGVVFPDRPVIPMIRSYQPRPPGLIMSNPHMMIRETHVPVQPTQTSPTFPNHTLNLNFMRFQPPRVALAPAPHFPLNNISSPTTLSGFHGRTGVMRNQQSSSQTYHYGNISPNPIMNAATRFRPPPSFSSNINIGRASIMSDNQISLPTLVRATRFPTPSQSQFVPNHEPSTSSSIIKEEPRDDHQQTHVARESTTTTVAAAASIAIATKSSQPRRPKTMGEYTCFECGKSFASGSALGGHMSSHAKKRKLEAATSGKRFKPGDSFFDYVHHSPGFENGSSSRTATNPPTMSINGPSGPSTNEGTKGIEEPLGKREEKKSKDGDEEGPTSRQ</sequence>
<feature type="compositionally biased region" description="Acidic residues" evidence="2">
    <location>
        <begin position="394"/>
        <end position="403"/>
    </location>
</feature>
<reference evidence="4 5" key="1">
    <citation type="submission" date="2020-05" db="EMBL/GenBank/DDBJ databases">
        <authorList>
            <person name="Campoy J."/>
            <person name="Schneeberger K."/>
            <person name="Spophaly S."/>
        </authorList>
    </citation>
    <scope>NUCLEOTIDE SEQUENCE [LARGE SCALE GENOMIC DNA]</scope>
    <source>
        <strain evidence="4">PruArmRojPasFocal</strain>
    </source>
</reference>
<dbReference type="PROSITE" id="PS00028">
    <property type="entry name" value="ZINC_FINGER_C2H2_1"/>
    <property type="match status" value="1"/>
</dbReference>
<protein>
    <recommendedName>
        <fullName evidence="3">C2H2-type domain-containing protein</fullName>
    </recommendedName>
</protein>
<feature type="region of interest" description="Disordered" evidence="2">
    <location>
        <begin position="229"/>
        <end position="263"/>
    </location>
</feature>
<name>A0A6J5UYM9_PRUAR</name>
<dbReference type="Proteomes" id="UP000507222">
    <property type="component" value="Unassembled WGS sequence"/>
</dbReference>
<evidence type="ECO:0000313" key="4">
    <source>
        <dbReference type="EMBL" id="CAB4281730.1"/>
    </source>
</evidence>
<dbReference type="InterPro" id="IPR013087">
    <property type="entry name" value="Znf_C2H2_type"/>
</dbReference>
<keyword evidence="1" id="KW-0862">Zinc</keyword>
<feature type="compositionally biased region" description="Polar residues" evidence="2">
    <location>
        <begin position="229"/>
        <end position="247"/>
    </location>
</feature>
<dbReference type="GO" id="GO:0008270">
    <property type="term" value="F:zinc ion binding"/>
    <property type="evidence" value="ECO:0007669"/>
    <property type="project" value="UniProtKB-KW"/>
</dbReference>
<dbReference type="Pfam" id="PF13912">
    <property type="entry name" value="zf-C2H2_6"/>
    <property type="match status" value="1"/>
</dbReference>
<dbReference type="Gene3D" id="3.30.160.60">
    <property type="entry name" value="Classic Zinc Finger"/>
    <property type="match status" value="1"/>
</dbReference>